<feature type="compositionally biased region" description="Basic and acidic residues" evidence="1">
    <location>
        <begin position="11"/>
        <end position="21"/>
    </location>
</feature>
<feature type="region of interest" description="Disordered" evidence="1">
    <location>
        <begin position="1"/>
        <end position="36"/>
    </location>
</feature>
<dbReference type="AlphaFoldDB" id="A0AAD5NZ87"/>
<accession>A0AAD5NZ87</accession>
<feature type="compositionally biased region" description="Basic residues" evidence="1">
    <location>
        <begin position="1"/>
        <end position="10"/>
    </location>
</feature>
<name>A0AAD5NZ87_ACENE</name>
<dbReference type="Proteomes" id="UP001064489">
    <property type="component" value="Chromosome 1"/>
</dbReference>
<organism evidence="2 3">
    <name type="scientific">Acer negundo</name>
    <name type="common">Box elder</name>
    <dbReference type="NCBI Taxonomy" id="4023"/>
    <lineage>
        <taxon>Eukaryota</taxon>
        <taxon>Viridiplantae</taxon>
        <taxon>Streptophyta</taxon>
        <taxon>Embryophyta</taxon>
        <taxon>Tracheophyta</taxon>
        <taxon>Spermatophyta</taxon>
        <taxon>Magnoliopsida</taxon>
        <taxon>eudicotyledons</taxon>
        <taxon>Gunneridae</taxon>
        <taxon>Pentapetalae</taxon>
        <taxon>rosids</taxon>
        <taxon>malvids</taxon>
        <taxon>Sapindales</taxon>
        <taxon>Sapindaceae</taxon>
        <taxon>Hippocastanoideae</taxon>
        <taxon>Acereae</taxon>
        <taxon>Acer</taxon>
    </lineage>
</organism>
<protein>
    <submittedName>
        <fullName evidence="2">Uncharacterized protein</fullName>
    </submittedName>
</protein>
<comment type="caution">
    <text evidence="2">The sequence shown here is derived from an EMBL/GenBank/DDBJ whole genome shotgun (WGS) entry which is preliminary data.</text>
</comment>
<dbReference type="EMBL" id="JAJSOW010000003">
    <property type="protein sequence ID" value="KAI9194125.1"/>
    <property type="molecule type" value="Genomic_DNA"/>
</dbReference>
<evidence type="ECO:0000256" key="1">
    <source>
        <dbReference type="SAM" id="MobiDB-lite"/>
    </source>
</evidence>
<gene>
    <name evidence="2" type="ORF">LWI28_003319</name>
</gene>
<reference evidence="2" key="2">
    <citation type="submission" date="2023-02" db="EMBL/GenBank/DDBJ databases">
        <authorList>
            <person name="Swenson N.G."/>
            <person name="Wegrzyn J.L."/>
            <person name="Mcevoy S.L."/>
        </authorList>
    </citation>
    <scope>NUCLEOTIDE SEQUENCE</scope>
    <source>
        <strain evidence="2">91603</strain>
        <tissue evidence="2">Leaf</tissue>
    </source>
</reference>
<reference evidence="2" key="1">
    <citation type="journal article" date="2022" name="Plant J.">
        <title>Strategies of tolerance reflected in two North American maple genomes.</title>
        <authorList>
            <person name="McEvoy S.L."/>
            <person name="Sezen U.U."/>
            <person name="Trouern-Trend A."/>
            <person name="McMahon S.M."/>
            <person name="Schaberg P.G."/>
            <person name="Yang J."/>
            <person name="Wegrzyn J.L."/>
            <person name="Swenson N.G."/>
        </authorList>
    </citation>
    <scope>NUCLEOTIDE SEQUENCE</scope>
    <source>
        <strain evidence="2">91603</strain>
    </source>
</reference>
<evidence type="ECO:0000313" key="2">
    <source>
        <dbReference type="EMBL" id="KAI9194125.1"/>
    </source>
</evidence>
<evidence type="ECO:0000313" key="3">
    <source>
        <dbReference type="Proteomes" id="UP001064489"/>
    </source>
</evidence>
<sequence length="155" mass="17204">MRRPRGPKRAQIKDEVSKSDAEGLGPEVGHDEGAGEDVNVRMLTQILKVLKATRSEQVDASAARSEEIRKAKEDILREIVALKGRTRAIIIKVEDRLMEDFAKLRTELKIVIGDDSGFWSMMVLGFDSIEDSIRFDGGFGVKVLEFLGLEFVGGV</sequence>
<proteinExistence type="predicted"/>
<keyword evidence="3" id="KW-1185">Reference proteome</keyword>